<evidence type="ECO:0000256" key="7">
    <source>
        <dbReference type="ARBA" id="ARBA00022729"/>
    </source>
</evidence>
<dbReference type="PANTHER" id="PTHR11709:SF504">
    <property type="entry name" value="PLASTOCYANIN-LIKE DOMAIN-CONTAINING PROTEIN"/>
    <property type="match status" value="1"/>
</dbReference>
<organism evidence="17 18">
    <name type="scientific">Littorina saxatilis</name>
    <dbReference type="NCBI Taxonomy" id="31220"/>
    <lineage>
        <taxon>Eukaryota</taxon>
        <taxon>Metazoa</taxon>
        <taxon>Spiralia</taxon>
        <taxon>Lophotrochozoa</taxon>
        <taxon>Mollusca</taxon>
        <taxon>Gastropoda</taxon>
        <taxon>Caenogastropoda</taxon>
        <taxon>Littorinimorpha</taxon>
        <taxon>Littorinoidea</taxon>
        <taxon>Littorinidae</taxon>
        <taxon>Littorina</taxon>
    </lineage>
</organism>
<evidence type="ECO:0000256" key="11">
    <source>
        <dbReference type="ARBA" id="ARBA00023065"/>
    </source>
</evidence>
<keyword evidence="12" id="KW-0472">Membrane</keyword>
<dbReference type="InterPro" id="IPR045087">
    <property type="entry name" value="Cu-oxidase_fam"/>
</dbReference>
<name>A0AAN9GK30_9CAEN</name>
<keyword evidence="7 15" id="KW-0732">Signal</keyword>
<evidence type="ECO:0000256" key="6">
    <source>
        <dbReference type="ARBA" id="ARBA00022723"/>
    </source>
</evidence>
<evidence type="ECO:0000256" key="12">
    <source>
        <dbReference type="ARBA" id="ARBA00023136"/>
    </source>
</evidence>
<dbReference type="InterPro" id="IPR033138">
    <property type="entry name" value="Cu_oxidase_CS"/>
</dbReference>
<evidence type="ECO:0000256" key="3">
    <source>
        <dbReference type="ARBA" id="ARBA00010609"/>
    </source>
</evidence>
<accession>A0AAN9GK30</accession>
<keyword evidence="5" id="KW-0812">Transmembrane</keyword>
<dbReference type="PROSITE" id="PS00079">
    <property type="entry name" value="MULTICOPPER_OXIDASE1"/>
    <property type="match status" value="1"/>
</dbReference>
<keyword evidence="9" id="KW-1133">Transmembrane helix</keyword>
<keyword evidence="11" id="KW-0406">Ion transport</keyword>
<keyword evidence="4" id="KW-0813">Transport</keyword>
<dbReference type="InterPro" id="IPR008972">
    <property type="entry name" value="Cupredoxin"/>
</dbReference>
<evidence type="ECO:0000256" key="10">
    <source>
        <dbReference type="ARBA" id="ARBA00023002"/>
    </source>
</evidence>
<feature type="domain" description="Plastocyanin-like" evidence="16">
    <location>
        <begin position="978"/>
        <end position="1080"/>
    </location>
</feature>
<dbReference type="PROSITE" id="PS00080">
    <property type="entry name" value="MULTICOPPER_OXIDASE2"/>
    <property type="match status" value="1"/>
</dbReference>
<reference evidence="17 18" key="1">
    <citation type="submission" date="2024-02" db="EMBL/GenBank/DDBJ databases">
        <title>Chromosome-scale genome assembly of the rough periwinkle Littorina saxatilis.</title>
        <authorList>
            <person name="De Jode A."/>
            <person name="Faria R."/>
            <person name="Formenti G."/>
            <person name="Sims Y."/>
            <person name="Smith T.P."/>
            <person name="Tracey A."/>
            <person name="Wood J.M.D."/>
            <person name="Zagrodzka Z.B."/>
            <person name="Johannesson K."/>
            <person name="Butlin R.K."/>
            <person name="Leder E.H."/>
        </authorList>
    </citation>
    <scope>NUCLEOTIDE SEQUENCE [LARGE SCALE GENOMIC DNA]</scope>
    <source>
        <strain evidence="17">Snail1</strain>
        <tissue evidence="17">Muscle</tissue>
    </source>
</reference>
<evidence type="ECO:0000256" key="13">
    <source>
        <dbReference type="ARBA" id="ARBA00023157"/>
    </source>
</evidence>
<gene>
    <name evidence="17" type="ORF">V1264_014750</name>
</gene>
<comment type="cofactor">
    <cofactor evidence="1">
        <name>Cu cation</name>
        <dbReference type="ChEBI" id="CHEBI:23378"/>
    </cofactor>
</comment>
<dbReference type="InterPro" id="IPR002355">
    <property type="entry name" value="Cu_oxidase_Cu_BS"/>
</dbReference>
<evidence type="ECO:0000313" key="18">
    <source>
        <dbReference type="Proteomes" id="UP001374579"/>
    </source>
</evidence>
<keyword evidence="6" id="KW-0479">Metal-binding</keyword>
<dbReference type="AlphaFoldDB" id="A0AAN9GK30"/>
<evidence type="ECO:0000256" key="9">
    <source>
        <dbReference type="ARBA" id="ARBA00022989"/>
    </source>
</evidence>
<dbReference type="Proteomes" id="UP001374579">
    <property type="component" value="Unassembled WGS sequence"/>
</dbReference>
<keyword evidence="10" id="KW-0560">Oxidoreductase</keyword>
<protein>
    <recommendedName>
        <fullName evidence="16">Plastocyanin-like domain-containing protein</fullName>
    </recommendedName>
</protein>
<comment type="subcellular location">
    <subcellularLocation>
        <location evidence="2">Membrane</location>
        <topology evidence="2">Single-pass membrane protein</topology>
    </subcellularLocation>
</comment>
<feature type="signal peptide" evidence="15">
    <location>
        <begin position="1"/>
        <end position="24"/>
    </location>
</feature>
<dbReference type="GO" id="GO:0005886">
    <property type="term" value="C:plasma membrane"/>
    <property type="evidence" value="ECO:0007669"/>
    <property type="project" value="TreeGrafter"/>
</dbReference>
<evidence type="ECO:0000256" key="15">
    <source>
        <dbReference type="SAM" id="SignalP"/>
    </source>
</evidence>
<evidence type="ECO:0000313" key="17">
    <source>
        <dbReference type="EMBL" id="KAK7110959.1"/>
    </source>
</evidence>
<feature type="chain" id="PRO_5042858622" description="Plastocyanin-like domain-containing protein" evidence="15">
    <location>
        <begin position="25"/>
        <end position="1096"/>
    </location>
</feature>
<evidence type="ECO:0000256" key="1">
    <source>
        <dbReference type="ARBA" id="ARBA00001935"/>
    </source>
</evidence>
<dbReference type="Gene3D" id="2.60.40.420">
    <property type="entry name" value="Cupredoxins - blue copper proteins"/>
    <property type="match status" value="5"/>
</dbReference>
<dbReference type="FunFam" id="2.60.40.420:FF:000002">
    <property type="entry name" value="Hephaestin like 1"/>
    <property type="match status" value="3"/>
</dbReference>
<dbReference type="EMBL" id="JBAMIC010000003">
    <property type="protein sequence ID" value="KAK7110959.1"/>
    <property type="molecule type" value="Genomic_DNA"/>
</dbReference>
<dbReference type="SUPFAM" id="SSF49503">
    <property type="entry name" value="Cupredoxins"/>
    <property type="match status" value="6"/>
</dbReference>
<dbReference type="GO" id="GO:0006826">
    <property type="term" value="P:iron ion transport"/>
    <property type="evidence" value="ECO:0007669"/>
    <property type="project" value="TreeGrafter"/>
</dbReference>
<comment type="caution">
    <text evidence="17">The sequence shown here is derived from an EMBL/GenBank/DDBJ whole genome shotgun (WGS) entry which is preliminary data.</text>
</comment>
<evidence type="ECO:0000256" key="14">
    <source>
        <dbReference type="ARBA" id="ARBA00023180"/>
    </source>
</evidence>
<sequence length="1096" mass="122787">MLLRCLRCVCAVVVFSTLAVEGRTREYFVGVVEEEWDYAPGGGDLASFRSSDPAKADLNQQSDWKTFLEPGPQRIGRKYMKAMYREFTDATFVTRKPREKWMGLLGPILMGEQGDVIKIVFKNMAVLAGRRFSMHPHGAQYSKENEGALYVDGTSGADKLDENVGPGQVYTMIWNVTDTASPTPDDPECLTWTYHSHINTVRDVNAGLIGILLTCRQGAEVKIKQDYAAQIAILLDVMDENESWYIDHNIRNYLGLTNTQAMETLKEDADFQESNKMHGINGVLYGHLQGIEACVGSTILWHLIGFGTEIDIHSLSISGHSFLHYQHRVDAISLNPVDFMTATMEVQTTGIWRIQCSVNDHLKAGMVAFLTAKDCGIRSSSGSMQVQNYKRFYIAIEEEDWNYGPSGNNVFDGGSLVQPGSESEQYFKKDSSRVGGTYRKAIFREYEDVTFTKRKTRGPDEEHLGFLGPVLRLEVGDAVALTLSNNAGQPFSIHPHGASFVKMWEGSLYNDSSSDNEHLDDFVKPGQVSTTYWFIPDVMGPGPMDPPCITRVYTSSSRDRVRDAYSGLVGPILVCRRGALNDQLRQRQVDHEFFLMMSVTDENLSWYSDHNFQALTVDRSDEDFYNSNLMHSMNGYLYGNLPGLKMCLGDRVVWHVFSVGSERDIHTIYFHGQPLTQLDTHLSATYVLPGYFRTLLMKAENPGEWAAVCQTNDHYNAGAKALFNVSDCGLRRDYSIQFARGSQSRTFFLQAEEEMWDYAPSGMDKISGMNLSDPDHDGHIFTTAEGPYLGKVYKKVRYHQYTDQTFTTEIKRDASEEYLGILGPIIAAEAYDIITLVFRNQASRPYSVHAQGLFYKKNSEGTIYGAYRDGAVQPGETKIYEWSVPVDFAPAEGDSDCINQAYYSAVDPVRDTNSGLIGPLVICKPGILDKSGSRTDQTKPMVLLFEVIDEAQSWYVDYNIKLFGNNASKDDPDFGESCLMHSINGYIYSNNPVIEVPQYGLVDWHLMSLGNDVDIHSVHFHGNEIVMFETGKHTKDVTQLFPGIFETVRMNATLAGQWLLHCHVHDHLTAGMETTYLVTPPAAAPTVDPFGSIGSN</sequence>
<proteinExistence type="inferred from homology"/>
<evidence type="ECO:0000256" key="8">
    <source>
        <dbReference type="ARBA" id="ARBA00022737"/>
    </source>
</evidence>
<evidence type="ECO:0000259" key="16">
    <source>
        <dbReference type="Pfam" id="PF07731"/>
    </source>
</evidence>
<keyword evidence="8" id="KW-0677">Repeat</keyword>
<dbReference type="GO" id="GO:0005507">
    <property type="term" value="F:copper ion binding"/>
    <property type="evidence" value="ECO:0007669"/>
    <property type="project" value="InterPro"/>
</dbReference>
<dbReference type="Pfam" id="PF07731">
    <property type="entry name" value="Cu-oxidase_2"/>
    <property type="match status" value="1"/>
</dbReference>
<keyword evidence="13" id="KW-1015">Disulfide bond</keyword>
<evidence type="ECO:0000256" key="5">
    <source>
        <dbReference type="ARBA" id="ARBA00022692"/>
    </source>
</evidence>
<dbReference type="GO" id="GO:0016491">
    <property type="term" value="F:oxidoreductase activity"/>
    <property type="evidence" value="ECO:0007669"/>
    <property type="project" value="UniProtKB-KW"/>
</dbReference>
<comment type="similarity">
    <text evidence="3">Belongs to the multicopper oxidase family.</text>
</comment>
<evidence type="ECO:0000256" key="2">
    <source>
        <dbReference type="ARBA" id="ARBA00004167"/>
    </source>
</evidence>
<keyword evidence="18" id="KW-1185">Reference proteome</keyword>
<keyword evidence="14" id="KW-0325">Glycoprotein</keyword>
<dbReference type="InterPro" id="IPR011706">
    <property type="entry name" value="Cu-oxidase_C"/>
</dbReference>
<dbReference type="PANTHER" id="PTHR11709">
    <property type="entry name" value="MULTI-COPPER OXIDASE"/>
    <property type="match status" value="1"/>
</dbReference>
<evidence type="ECO:0000256" key="4">
    <source>
        <dbReference type="ARBA" id="ARBA00022448"/>
    </source>
</evidence>